<keyword evidence="5" id="KW-0663">Pyridoxal phosphate</keyword>
<protein>
    <recommendedName>
        <fullName evidence="3">cysteine desulfurase</fullName>
        <ecNumber evidence="3">2.8.1.7</ecNumber>
    </recommendedName>
</protein>
<evidence type="ECO:0000256" key="5">
    <source>
        <dbReference type="ARBA" id="ARBA00022898"/>
    </source>
</evidence>
<evidence type="ECO:0000256" key="6">
    <source>
        <dbReference type="ARBA" id="ARBA00050776"/>
    </source>
</evidence>
<dbReference type="PANTHER" id="PTHR43586:SF8">
    <property type="entry name" value="CYSTEINE DESULFURASE 1, CHLOROPLASTIC"/>
    <property type="match status" value="1"/>
</dbReference>
<name>A0A382ATF8_9ZZZZ</name>
<dbReference type="InterPro" id="IPR010970">
    <property type="entry name" value="Cys_dSase_SufS"/>
</dbReference>
<evidence type="ECO:0000256" key="2">
    <source>
        <dbReference type="ARBA" id="ARBA00010447"/>
    </source>
</evidence>
<dbReference type="InterPro" id="IPR015422">
    <property type="entry name" value="PyrdxlP-dep_Trfase_small"/>
</dbReference>
<dbReference type="InterPro" id="IPR015421">
    <property type="entry name" value="PyrdxlP-dep_Trfase_major"/>
</dbReference>
<dbReference type="InterPro" id="IPR000192">
    <property type="entry name" value="Aminotrans_V_dom"/>
</dbReference>
<evidence type="ECO:0000256" key="3">
    <source>
        <dbReference type="ARBA" id="ARBA00012239"/>
    </source>
</evidence>
<comment type="cofactor">
    <cofactor evidence="1">
        <name>pyridoxal 5'-phosphate</name>
        <dbReference type="ChEBI" id="CHEBI:597326"/>
    </cofactor>
</comment>
<comment type="similarity">
    <text evidence="2">Belongs to the class-V pyridoxal-phosphate-dependent aminotransferase family. Csd subfamily.</text>
</comment>
<keyword evidence="4" id="KW-0808">Transferase</keyword>
<proteinExistence type="inferred from homology"/>
<evidence type="ECO:0000256" key="4">
    <source>
        <dbReference type="ARBA" id="ARBA00022679"/>
    </source>
</evidence>
<dbReference type="PROSITE" id="PS00595">
    <property type="entry name" value="AA_TRANSFER_CLASS_5"/>
    <property type="match status" value="1"/>
</dbReference>
<dbReference type="GO" id="GO:0030170">
    <property type="term" value="F:pyridoxal phosphate binding"/>
    <property type="evidence" value="ECO:0007669"/>
    <property type="project" value="InterPro"/>
</dbReference>
<accession>A0A382ATF8</accession>
<organism evidence="8">
    <name type="scientific">marine metagenome</name>
    <dbReference type="NCBI Taxonomy" id="408172"/>
    <lineage>
        <taxon>unclassified sequences</taxon>
        <taxon>metagenomes</taxon>
        <taxon>ecological metagenomes</taxon>
    </lineage>
</organism>
<dbReference type="SUPFAM" id="SSF53383">
    <property type="entry name" value="PLP-dependent transferases"/>
    <property type="match status" value="1"/>
</dbReference>
<evidence type="ECO:0000259" key="7">
    <source>
        <dbReference type="Pfam" id="PF00266"/>
    </source>
</evidence>
<dbReference type="InterPro" id="IPR020578">
    <property type="entry name" value="Aminotrans_V_PyrdxlP_BS"/>
</dbReference>
<gene>
    <name evidence="8" type="ORF">METZ01_LOCUS157602</name>
</gene>
<dbReference type="GO" id="GO:0031071">
    <property type="term" value="F:cysteine desulfurase activity"/>
    <property type="evidence" value="ECO:0007669"/>
    <property type="project" value="UniProtKB-EC"/>
</dbReference>
<feature type="domain" description="Aminotransferase class V" evidence="7">
    <location>
        <begin position="36"/>
        <end position="352"/>
    </location>
</feature>
<dbReference type="Gene3D" id="3.90.1150.10">
    <property type="entry name" value="Aspartate Aminotransferase, domain 1"/>
    <property type="match status" value="1"/>
</dbReference>
<dbReference type="GO" id="GO:0006534">
    <property type="term" value="P:cysteine metabolic process"/>
    <property type="evidence" value="ECO:0007669"/>
    <property type="project" value="InterPro"/>
</dbReference>
<feature type="non-terminal residue" evidence="8">
    <location>
        <position position="354"/>
    </location>
</feature>
<dbReference type="EC" id="2.8.1.7" evidence="3"/>
<comment type="catalytic activity">
    <reaction evidence="6">
        <text>(sulfur carrier)-H + L-cysteine = (sulfur carrier)-SH + L-alanine</text>
        <dbReference type="Rhea" id="RHEA:43892"/>
        <dbReference type="Rhea" id="RHEA-COMP:14737"/>
        <dbReference type="Rhea" id="RHEA-COMP:14739"/>
        <dbReference type="ChEBI" id="CHEBI:29917"/>
        <dbReference type="ChEBI" id="CHEBI:35235"/>
        <dbReference type="ChEBI" id="CHEBI:57972"/>
        <dbReference type="ChEBI" id="CHEBI:64428"/>
        <dbReference type="EC" id="2.8.1.7"/>
    </reaction>
</comment>
<dbReference type="PANTHER" id="PTHR43586">
    <property type="entry name" value="CYSTEINE DESULFURASE"/>
    <property type="match status" value="1"/>
</dbReference>
<reference evidence="8" key="1">
    <citation type="submission" date="2018-05" db="EMBL/GenBank/DDBJ databases">
        <authorList>
            <person name="Lanie J.A."/>
            <person name="Ng W.-L."/>
            <person name="Kazmierczak K.M."/>
            <person name="Andrzejewski T.M."/>
            <person name="Davidsen T.M."/>
            <person name="Wayne K.J."/>
            <person name="Tettelin H."/>
            <person name="Glass J.I."/>
            <person name="Rusch D."/>
            <person name="Podicherti R."/>
            <person name="Tsui H.-C.T."/>
            <person name="Winkler M.E."/>
        </authorList>
    </citation>
    <scope>NUCLEOTIDE SEQUENCE</scope>
</reference>
<dbReference type="AlphaFoldDB" id="A0A382ATF8"/>
<sequence length="354" mass="38946">MSDPSDASPDVLKKLLQVRNCFPILNRRIQGHPLAYLDNASTTQKPDSVVQAMVDFYHQSNSNVSRGVYTLAEEATECYEDARISTAKLLNAESPDEVIFTSGTTAAVNLAAQSWALHQLNPGDRILVTEMEHHSNLVPWQQLSKMNGLELDYWSIDSEGRLDLKALDQHLSRKVKLLSLTAISNVLGTINPIPEIVERAHSQGVAVFVDAAQAIARMPIDVQEWDCDFLAFSGHKLYGPTGIGVLWVKKKRLQEMEPWQTGGGMIAKVDRFDSSWAHGSSKFEAGTPPVAQAAGLKAAIDFIIDLGFDSIRNHEAELTRIALDRLDKETDVEIYGPLNGESRAGVIAFNLLGV</sequence>
<dbReference type="EMBL" id="UINC01026746">
    <property type="protein sequence ID" value="SVB04748.1"/>
    <property type="molecule type" value="Genomic_DNA"/>
</dbReference>
<evidence type="ECO:0000313" key="8">
    <source>
        <dbReference type="EMBL" id="SVB04748.1"/>
    </source>
</evidence>
<dbReference type="CDD" id="cd06453">
    <property type="entry name" value="SufS_like"/>
    <property type="match status" value="1"/>
</dbReference>
<dbReference type="Pfam" id="PF00266">
    <property type="entry name" value="Aminotran_5"/>
    <property type="match status" value="1"/>
</dbReference>
<dbReference type="Gene3D" id="3.40.640.10">
    <property type="entry name" value="Type I PLP-dependent aspartate aminotransferase-like (Major domain)"/>
    <property type="match status" value="1"/>
</dbReference>
<dbReference type="InterPro" id="IPR015424">
    <property type="entry name" value="PyrdxlP-dep_Trfase"/>
</dbReference>
<evidence type="ECO:0000256" key="1">
    <source>
        <dbReference type="ARBA" id="ARBA00001933"/>
    </source>
</evidence>